<evidence type="ECO:0000313" key="2">
    <source>
        <dbReference type="Proteomes" id="UP000237000"/>
    </source>
</evidence>
<gene>
    <name evidence="1" type="ORF">TorRG33x02_259070</name>
</gene>
<dbReference type="AlphaFoldDB" id="A0A2P5D854"/>
<comment type="caution">
    <text evidence="1">The sequence shown here is derived from an EMBL/GenBank/DDBJ whole genome shotgun (WGS) entry which is preliminary data.</text>
</comment>
<sequence length="69" mass="7197">MAIPSPPNVLDSKKDFIETSGIKSMNHGSFPVVVTSNLEALVGTHTTVTSSYHSVAFTTFGTLSAATTP</sequence>
<evidence type="ECO:0000313" key="1">
    <source>
        <dbReference type="EMBL" id="PON69481.1"/>
    </source>
</evidence>
<proteinExistence type="predicted"/>
<dbReference type="Proteomes" id="UP000237000">
    <property type="component" value="Unassembled WGS sequence"/>
</dbReference>
<reference evidence="2" key="1">
    <citation type="submission" date="2016-06" db="EMBL/GenBank/DDBJ databases">
        <title>Parallel loss of symbiosis genes in relatives of nitrogen-fixing non-legume Parasponia.</title>
        <authorList>
            <person name="Van Velzen R."/>
            <person name="Holmer R."/>
            <person name="Bu F."/>
            <person name="Rutten L."/>
            <person name="Van Zeijl A."/>
            <person name="Liu W."/>
            <person name="Santuari L."/>
            <person name="Cao Q."/>
            <person name="Sharma T."/>
            <person name="Shen D."/>
            <person name="Roswanjaya Y."/>
            <person name="Wardhani T."/>
            <person name="Kalhor M.S."/>
            <person name="Jansen J."/>
            <person name="Van den Hoogen J."/>
            <person name="Gungor B."/>
            <person name="Hartog M."/>
            <person name="Hontelez J."/>
            <person name="Verver J."/>
            <person name="Yang W.-C."/>
            <person name="Schijlen E."/>
            <person name="Repin R."/>
            <person name="Schilthuizen M."/>
            <person name="Schranz E."/>
            <person name="Heidstra R."/>
            <person name="Miyata K."/>
            <person name="Fedorova E."/>
            <person name="Kohlen W."/>
            <person name="Bisseling T."/>
            <person name="Smit S."/>
            <person name="Geurts R."/>
        </authorList>
    </citation>
    <scope>NUCLEOTIDE SEQUENCE [LARGE SCALE GENOMIC DNA]</scope>
    <source>
        <strain evidence="2">cv. RG33-2</strain>
    </source>
</reference>
<accession>A0A2P5D854</accession>
<keyword evidence="2" id="KW-1185">Reference proteome</keyword>
<name>A0A2P5D854_TREOI</name>
<protein>
    <submittedName>
        <fullName evidence="1">Uncharacterized protein</fullName>
    </submittedName>
</protein>
<dbReference type="EMBL" id="JXTC01000288">
    <property type="protein sequence ID" value="PON69481.1"/>
    <property type="molecule type" value="Genomic_DNA"/>
</dbReference>
<organism evidence="1 2">
    <name type="scientific">Trema orientale</name>
    <name type="common">Charcoal tree</name>
    <name type="synonym">Celtis orientalis</name>
    <dbReference type="NCBI Taxonomy" id="63057"/>
    <lineage>
        <taxon>Eukaryota</taxon>
        <taxon>Viridiplantae</taxon>
        <taxon>Streptophyta</taxon>
        <taxon>Embryophyta</taxon>
        <taxon>Tracheophyta</taxon>
        <taxon>Spermatophyta</taxon>
        <taxon>Magnoliopsida</taxon>
        <taxon>eudicotyledons</taxon>
        <taxon>Gunneridae</taxon>
        <taxon>Pentapetalae</taxon>
        <taxon>rosids</taxon>
        <taxon>fabids</taxon>
        <taxon>Rosales</taxon>
        <taxon>Cannabaceae</taxon>
        <taxon>Trema</taxon>
    </lineage>
</organism>
<dbReference type="InParanoid" id="A0A2P5D854"/>